<feature type="repeat" description="Solcar" evidence="4">
    <location>
        <begin position="1126"/>
        <end position="1214"/>
    </location>
</feature>
<keyword evidence="7" id="KW-1185">Reference proteome</keyword>
<keyword evidence="2 4" id="KW-0812">Transmembrane</keyword>
<feature type="region of interest" description="Disordered" evidence="5">
    <location>
        <begin position="660"/>
        <end position="691"/>
    </location>
</feature>
<evidence type="ECO:0008006" key="8">
    <source>
        <dbReference type="Google" id="ProtNLM"/>
    </source>
</evidence>
<protein>
    <recommendedName>
        <fullName evidence="8">Mitochondrial substrate/solute carrier</fullName>
    </recommendedName>
</protein>
<feature type="region of interest" description="Disordered" evidence="5">
    <location>
        <begin position="551"/>
        <end position="623"/>
    </location>
</feature>
<evidence type="ECO:0000313" key="6">
    <source>
        <dbReference type="EMBL" id="OMO49383.1"/>
    </source>
</evidence>
<dbReference type="PANTHER" id="PTHR36380">
    <property type="entry name" value="BNAA03G58330D PROTEIN"/>
    <property type="match status" value="1"/>
</dbReference>
<sequence length="1266" mass="138415">MAEPKNATSSAVDSKSKEKLAIDAPGGFLCEWWSVFWDIFISRTNDKHSESAAAYIEAQQIKAKEQQQLQMQQLQLMCQAQLHPRDPNHPSLGGPVNAIGSKGVLGQSNESALAAKMYEERMKHPNAINSETSQPLLDSRMALLKSATNHPGQLVQGNHGSDIKSEVNLGGAQRSMPMDPSSIYGQGIMQSKPGIANTDEQLGKDFLGSWKSMPVTEDDAMDFSFGTISKGKKKTFNSDKLDMDFNVDSSFDELPSFKMDMPDLDFSSPSKEAAIDKENHKEETTRGKQQEEKKDRFTSSFNFNEDSKAITLESNEISSIQQALEGGKTSKKAETCKDGIEASDLSDPLSTANGANPKAETSKGGIGPCNSIDDSISVKLVPLQGLAHGDPVAGQGSGIPPEKIVDTLVEERPLSNSAVSSELDDQQFLQSSLMDFLSGNISNQETVSNMQAEVCTQGTRTNTSSDAEQNVDDNIITTEGSIHQKYTSSTLSNRAVTSELPDQQSLQSSPLDSLIGNNTDQETVSNMQTEVYSEAEQNIYDKIITTEGSINEKMHWKNSSPPSESDKDDRNTGSGNIPAEIHETQSVQGDIILKDISTASSSEEISDNTGTKNDIQNPTHKLPLVSSNRRDSLILTRQNFLFRDMDFNVDSNFNKLPSFKMDMPSSPSKETAIDKEKYKEETTRGKQQEKKDRFTSFNFNELDGFDCQKSEDSKPIALESSEISSIQQALEGGKTCCITAKLNGANPKTETSKGGIEPCNSIEDSISVKLVPLQGLAHGDPVAGEGSGIPPEKIVDTLVEKRCKSRPLSNSTVSSELDDQQFLQSSPMDFLTGNISNQETVSNMQAEVCTQGTRTNTSSDAEENVDDKIITTEGSIHQKYISSTLSNRAVTSELPDQQSLHSAKVRLVSSNRCSEQTVSETSKRDREAGGICSRFSRRSEETISHLAKPSQPDSSSEVIKAESVLLKCLRAIPSNCNEKTTKSGIQTSVNPKPQVPKIASLHNSDIVKESPDVYSFEGVSAQSPLESLMPKYSDVVNRCKNMAIVGVVGAPLERMRFLLQNQGELLKTGRLTQPYAGMFDCFSRTIKTEGVLSLWRGNTARVSALACSAVLTYCAAPVDRSYPIDSELLYLGFFGVRAISSAAGLSVVYPLYHAATRMAIDVQSGRQFDGFRDVCKKTLRMDGPLGLYRGYPMMLTGMAIASVFTTTFDPWKRFERDIKRESIGYGLLCCGMFARYPFETASRRMTTSSIRYKGSRDACALSDCEV</sequence>
<evidence type="ECO:0000256" key="3">
    <source>
        <dbReference type="ARBA" id="ARBA00023136"/>
    </source>
</evidence>
<dbReference type="GO" id="GO:0016020">
    <property type="term" value="C:membrane"/>
    <property type="evidence" value="ECO:0007669"/>
    <property type="project" value="UniProtKB-SubCell"/>
</dbReference>
<dbReference type="STRING" id="210143.A0A1R3FU51"/>
<accession>A0A1R3FU51</accession>
<evidence type="ECO:0000256" key="2">
    <source>
        <dbReference type="ARBA" id="ARBA00022692"/>
    </source>
</evidence>
<dbReference type="AlphaFoldDB" id="A0A1R3FU51"/>
<dbReference type="Proteomes" id="UP000188268">
    <property type="component" value="Unassembled WGS sequence"/>
</dbReference>
<feature type="compositionally biased region" description="Basic and acidic residues" evidence="5">
    <location>
        <begin position="671"/>
        <end position="691"/>
    </location>
</feature>
<dbReference type="EMBL" id="AWWV01016501">
    <property type="protein sequence ID" value="OMO49383.1"/>
    <property type="molecule type" value="Genomic_DNA"/>
</dbReference>
<feature type="region of interest" description="Disordered" evidence="5">
    <location>
        <begin position="263"/>
        <end position="300"/>
    </location>
</feature>
<organism evidence="6 7">
    <name type="scientific">Corchorus capsularis</name>
    <name type="common">Jute</name>
    <dbReference type="NCBI Taxonomy" id="210143"/>
    <lineage>
        <taxon>Eukaryota</taxon>
        <taxon>Viridiplantae</taxon>
        <taxon>Streptophyta</taxon>
        <taxon>Embryophyta</taxon>
        <taxon>Tracheophyta</taxon>
        <taxon>Spermatophyta</taxon>
        <taxon>Magnoliopsida</taxon>
        <taxon>eudicotyledons</taxon>
        <taxon>Gunneridae</taxon>
        <taxon>Pentapetalae</taxon>
        <taxon>rosids</taxon>
        <taxon>malvids</taxon>
        <taxon>Malvales</taxon>
        <taxon>Malvaceae</taxon>
        <taxon>Grewioideae</taxon>
        <taxon>Apeibeae</taxon>
        <taxon>Corchorus</taxon>
    </lineage>
</organism>
<feature type="compositionally biased region" description="Low complexity" evidence="5">
    <location>
        <begin position="500"/>
        <end position="514"/>
    </location>
</feature>
<name>A0A1R3FU51_COCAP</name>
<feature type="compositionally biased region" description="Polar residues" evidence="5">
    <location>
        <begin position="597"/>
        <end position="619"/>
    </location>
</feature>
<evidence type="ECO:0000313" key="7">
    <source>
        <dbReference type="Proteomes" id="UP000188268"/>
    </source>
</evidence>
<dbReference type="SUPFAM" id="SSF103506">
    <property type="entry name" value="Mitochondrial carrier"/>
    <property type="match status" value="1"/>
</dbReference>
<feature type="repeat" description="Solcar" evidence="4">
    <location>
        <begin position="1033"/>
        <end position="1122"/>
    </location>
</feature>
<dbReference type="PROSITE" id="PS50920">
    <property type="entry name" value="SOLCAR"/>
    <property type="match status" value="2"/>
</dbReference>
<feature type="region of interest" description="Disordered" evidence="5">
    <location>
        <begin position="490"/>
        <end position="520"/>
    </location>
</feature>
<evidence type="ECO:0000256" key="1">
    <source>
        <dbReference type="ARBA" id="ARBA00004141"/>
    </source>
</evidence>
<dbReference type="Pfam" id="PF00153">
    <property type="entry name" value="Mito_carr"/>
    <property type="match status" value="2"/>
</dbReference>
<dbReference type="InterPro" id="IPR023395">
    <property type="entry name" value="MCP_dom_sf"/>
</dbReference>
<feature type="region of interest" description="Disordered" evidence="5">
    <location>
        <begin position="340"/>
        <end position="367"/>
    </location>
</feature>
<dbReference type="InterPro" id="IPR038777">
    <property type="entry name" value="At4g18490-like"/>
</dbReference>
<dbReference type="InterPro" id="IPR018108">
    <property type="entry name" value="MCP_transmembrane"/>
</dbReference>
<dbReference type="OrthoDB" id="602706at2759"/>
<reference evidence="6 7" key="1">
    <citation type="submission" date="2013-09" db="EMBL/GenBank/DDBJ databases">
        <title>Corchorus capsularis genome sequencing.</title>
        <authorList>
            <person name="Alam M."/>
            <person name="Haque M.S."/>
            <person name="Islam M.S."/>
            <person name="Emdad E.M."/>
            <person name="Islam M.M."/>
            <person name="Ahmed B."/>
            <person name="Halim A."/>
            <person name="Hossen Q.M.M."/>
            <person name="Hossain M.Z."/>
            <person name="Ahmed R."/>
            <person name="Khan M.M."/>
            <person name="Islam R."/>
            <person name="Rashid M.M."/>
            <person name="Khan S.A."/>
            <person name="Rahman M.S."/>
            <person name="Alam M."/>
        </authorList>
    </citation>
    <scope>NUCLEOTIDE SEQUENCE [LARGE SCALE GENOMIC DNA]</scope>
    <source>
        <strain evidence="7">cv. CVL-1</strain>
        <tissue evidence="6">Whole seedling</tissue>
    </source>
</reference>
<evidence type="ECO:0000256" key="5">
    <source>
        <dbReference type="SAM" id="MobiDB-lite"/>
    </source>
</evidence>
<dbReference type="PANTHER" id="PTHR36380:SF1">
    <property type="entry name" value="OS01G0755100 PROTEIN"/>
    <property type="match status" value="1"/>
</dbReference>
<dbReference type="Gramene" id="OMO49383">
    <property type="protein sequence ID" value="OMO49383"/>
    <property type="gene ID" value="CCACVL1_31044"/>
</dbReference>
<gene>
    <name evidence="6" type="ORF">CCACVL1_31044</name>
</gene>
<comment type="subcellular location">
    <subcellularLocation>
        <location evidence="1">Membrane</location>
        <topology evidence="1">Multi-pass membrane protein</topology>
    </subcellularLocation>
</comment>
<feature type="compositionally biased region" description="Basic and acidic residues" evidence="5">
    <location>
        <begin position="273"/>
        <end position="297"/>
    </location>
</feature>
<keyword evidence="3 4" id="KW-0472">Membrane</keyword>
<comment type="caution">
    <text evidence="6">The sequence shown here is derived from an EMBL/GenBank/DDBJ whole genome shotgun (WGS) entry which is preliminary data.</text>
</comment>
<proteinExistence type="predicted"/>
<evidence type="ECO:0000256" key="4">
    <source>
        <dbReference type="PROSITE-ProRule" id="PRU00282"/>
    </source>
</evidence>
<dbReference type="Gene3D" id="1.50.40.10">
    <property type="entry name" value="Mitochondrial carrier domain"/>
    <property type="match status" value="1"/>
</dbReference>